<dbReference type="AlphaFoldDB" id="A0A7S1BY60"/>
<dbReference type="InterPro" id="IPR051693">
    <property type="entry name" value="UPF0046_metallophosphoest"/>
</dbReference>
<dbReference type="InterPro" id="IPR029052">
    <property type="entry name" value="Metallo-depent_PP-like"/>
</dbReference>
<protein>
    <recommendedName>
        <fullName evidence="3">Calcineurin-like phosphoesterase domain-containing protein</fullName>
    </recommendedName>
</protein>
<sequence length="134" mass="14673">MVYAQLNVYGLLHTPEFCSSSFNMHQSDLGPSMLAAIIGDGGMLVIHGPPLGRTGRSDFAAASTRSIFILLLREVQGRGQPQLRIFGHIHDVRTKDTSSEDGKTTSVNDSKATEDAACRRQLAARSRNQRMDEI</sequence>
<feature type="region of interest" description="Disordered" evidence="1">
    <location>
        <begin position="94"/>
        <end position="134"/>
    </location>
</feature>
<dbReference type="EMBL" id="HBFR01036941">
    <property type="protein sequence ID" value="CAD8899687.1"/>
    <property type="molecule type" value="Transcribed_RNA"/>
</dbReference>
<evidence type="ECO:0008006" key="3">
    <source>
        <dbReference type="Google" id="ProtNLM"/>
    </source>
</evidence>
<reference evidence="2" key="1">
    <citation type="submission" date="2021-01" db="EMBL/GenBank/DDBJ databases">
        <authorList>
            <person name="Corre E."/>
            <person name="Pelletier E."/>
            <person name="Niang G."/>
            <person name="Scheremetjew M."/>
            <person name="Finn R."/>
            <person name="Kale V."/>
            <person name="Holt S."/>
            <person name="Cochrane G."/>
            <person name="Meng A."/>
            <person name="Brown T."/>
            <person name="Cohen L."/>
        </authorList>
    </citation>
    <scope>NUCLEOTIDE SEQUENCE</scope>
    <source>
        <strain evidence="2">308</strain>
    </source>
</reference>
<evidence type="ECO:0000313" key="2">
    <source>
        <dbReference type="EMBL" id="CAD8899687.1"/>
    </source>
</evidence>
<dbReference type="PANTHER" id="PTHR12905">
    <property type="entry name" value="METALLOPHOSPHOESTERASE"/>
    <property type="match status" value="1"/>
</dbReference>
<feature type="compositionally biased region" description="Basic and acidic residues" evidence="1">
    <location>
        <begin position="94"/>
        <end position="103"/>
    </location>
</feature>
<accession>A0A7S1BY60</accession>
<proteinExistence type="predicted"/>
<name>A0A7S1BY60_9STRA</name>
<evidence type="ECO:0000256" key="1">
    <source>
        <dbReference type="SAM" id="MobiDB-lite"/>
    </source>
</evidence>
<organism evidence="2">
    <name type="scientific">Corethron hystrix</name>
    <dbReference type="NCBI Taxonomy" id="216773"/>
    <lineage>
        <taxon>Eukaryota</taxon>
        <taxon>Sar</taxon>
        <taxon>Stramenopiles</taxon>
        <taxon>Ochrophyta</taxon>
        <taxon>Bacillariophyta</taxon>
        <taxon>Coscinodiscophyceae</taxon>
        <taxon>Corethrophycidae</taxon>
        <taxon>Corethrales</taxon>
        <taxon>Corethraceae</taxon>
        <taxon>Corethron</taxon>
    </lineage>
</organism>
<gene>
    <name evidence="2" type="ORF">CHYS00102_LOCUS26903</name>
</gene>
<dbReference type="Gene3D" id="3.60.21.10">
    <property type="match status" value="1"/>
</dbReference>
<dbReference type="PANTHER" id="PTHR12905:SF0">
    <property type="entry name" value="CALCINEURIN-LIKE PHOSPHOESTERASE DOMAIN-CONTAINING PROTEIN"/>
    <property type="match status" value="1"/>
</dbReference>